<keyword evidence="5" id="KW-1185">Reference proteome</keyword>
<dbReference type="PANTHER" id="PTHR10889:SF1">
    <property type="entry name" value="DEOXYRIBOSE-PHOSPHATE ALDOLASE"/>
    <property type="match status" value="1"/>
</dbReference>
<dbReference type="InterPro" id="IPR011343">
    <property type="entry name" value="DeoC"/>
</dbReference>
<dbReference type="RefSeq" id="WP_113989596.1">
    <property type="nucleotide sequence ID" value="NZ_QLST01000013.1"/>
</dbReference>
<dbReference type="AlphaFoldDB" id="A0A365P086"/>
<evidence type="ECO:0000256" key="2">
    <source>
        <dbReference type="ARBA" id="ARBA00023270"/>
    </source>
</evidence>
<dbReference type="Pfam" id="PF01791">
    <property type="entry name" value="DeoC"/>
    <property type="match status" value="1"/>
</dbReference>
<dbReference type="NCBIfam" id="TIGR00126">
    <property type="entry name" value="deoC"/>
    <property type="match status" value="1"/>
</dbReference>
<dbReference type="SUPFAM" id="SSF51569">
    <property type="entry name" value="Aldolase"/>
    <property type="match status" value="1"/>
</dbReference>
<proteinExistence type="predicted"/>
<dbReference type="PIRSF" id="PIRSF001357">
    <property type="entry name" value="DeoC"/>
    <property type="match status" value="1"/>
</dbReference>
<gene>
    <name evidence="4" type="primary">deoC</name>
    <name evidence="4" type="ORF">DPN68_10435</name>
</gene>
<organism evidence="4 5">
    <name type="scientific">Flavobacterium tibetense</name>
    <dbReference type="NCBI Taxonomy" id="2233533"/>
    <lineage>
        <taxon>Bacteria</taxon>
        <taxon>Pseudomonadati</taxon>
        <taxon>Bacteroidota</taxon>
        <taxon>Flavobacteriia</taxon>
        <taxon>Flavobacteriales</taxon>
        <taxon>Flavobacteriaceae</taxon>
        <taxon>Flavobacterium</taxon>
    </lineage>
</organism>
<dbReference type="InterPro" id="IPR013785">
    <property type="entry name" value="Aldolase_TIM"/>
</dbReference>
<dbReference type="GO" id="GO:0016052">
    <property type="term" value="P:carbohydrate catabolic process"/>
    <property type="evidence" value="ECO:0007669"/>
    <property type="project" value="TreeGrafter"/>
</dbReference>
<keyword evidence="4" id="KW-0456">Lyase</keyword>
<dbReference type="EMBL" id="QLST01000013">
    <property type="protein sequence ID" value="RBA27743.1"/>
    <property type="molecule type" value="Genomic_DNA"/>
</dbReference>
<dbReference type="GO" id="GO:0004139">
    <property type="term" value="F:deoxyribose-phosphate aldolase activity"/>
    <property type="evidence" value="ECO:0007669"/>
    <property type="project" value="UniProtKB-UniRule"/>
</dbReference>
<evidence type="ECO:0000256" key="1">
    <source>
        <dbReference type="ARBA" id="ARBA00022490"/>
    </source>
</evidence>
<accession>A0A365P086</accession>
<evidence type="ECO:0000256" key="3">
    <source>
        <dbReference type="NCBIfam" id="TIGR00126"/>
    </source>
</evidence>
<keyword evidence="2" id="KW-0704">Schiff base</keyword>
<protein>
    <recommendedName>
        <fullName evidence="3">Deoxyribose-phosphate aldolase</fullName>
        <ecNumber evidence="3">4.1.2.4</ecNumber>
    </recommendedName>
</protein>
<dbReference type="SMART" id="SM01133">
    <property type="entry name" value="DeoC"/>
    <property type="match status" value="1"/>
</dbReference>
<keyword evidence="1" id="KW-0963">Cytoplasm</keyword>
<reference evidence="4 5" key="1">
    <citation type="submission" date="2018-06" db="EMBL/GenBank/DDBJ databases">
        <title>Flavobacterium tibetense sp. nov., isolated from a wetland YonghuCo on Tibetan Plateau.</title>
        <authorList>
            <person name="Xing P."/>
            <person name="Phurbu D."/>
            <person name="Lu H."/>
        </authorList>
    </citation>
    <scope>NUCLEOTIDE SEQUENCE [LARGE SCALE GENOMIC DNA]</scope>
    <source>
        <strain evidence="4 5">YH5</strain>
    </source>
</reference>
<name>A0A365P086_9FLAO</name>
<dbReference type="GO" id="GO:0009264">
    <property type="term" value="P:deoxyribonucleotide catabolic process"/>
    <property type="evidence" value="ECO:0007669"/>
    <property type="project" value="UniProtKB-UniRule"/>
</dbReference>
<dbReference type="Proteomes" id="UP000253319">
    <property type="component" value="Unassembled WGS sequence"/>
</dbReference>
<evidence type="ECO:0000313" key="5">
    <source>
        <dbReference type="Proteomes" id="UP000253319"/>
    </source>
</evidence>
<evidence type="ECO:0000313" key="4">
    <source>
        <dbReference type="EMBL" id="RBA27743.1"/>
    </source>
</evidence>
<dbReference type="EC" id="4.1.2.4" evidence="3"/>
<dbReference type="OrthoDB" id="9778711at2"/>
<dbReference type="Gene3D" id="3.20.20.70">
    <property type="entry name" value="Aldolase class I"/>
    <property type="match status" value="1"/>
</dbReference>
<dbReference type="InterPro" id="IPR002915">
    <property type="entry name" value="DeoC/FbaB/LacD_aldolase"/>
</dbReference>
<dbReference type="GO" id="GO:0005737">
    <property type="term" value="C:cytoplasm"/>
    <property type="evidence" value="ECO:0007669"/>
    <property type="project" value="InterPro"/>
</dbReference>
<sequence length="247" mass="26964">MNVKQFLDSTYLKTAAQAGISESENHLVVQNAIQEAIDEDFKLIMIRPECVTLAKKMISDANSKVTIGTVIDFPKGDNDLDFKLAEAKLAIQNGADDLDFVLDYEAFKRGEVELVKNQVIACTKLGLEHHKIVKWIIEVAALSPQQIIQLTALVKNCVIANFKEAQYEKVFVKSSTGFYPTKNGLPNGATIETITLMLENACPLPVKAAGGVRSYDEAVAMIKLGVKRIGTSAAKAIANGQQSQSEY</sequence>
<comment type="caution">
    <text evidence="4">The sequence shown here is derived from an EMBL/GenBank/DDBJ whole genome shotgun (WGS) entry which is preliminary data.</text>
</comment>
<dbReference type="PANTHER" id="PTHR10889">
    <property type="entry name" value="DEOXYRIBOSE-PHOSPHATE ALDOLASE"/>
    <property type="match status" value="1"/>
</dbReference>